<reference evidence="2 3" key="1">
    <citation type="submission" date="2019-01" db="EMBL/GenBank/DDBJ databases">
        <title>Lacunisphaera sp. strain TWA-58.</title>
        <authorList>
            <person name="Chen W.-M."/>
        </authorList>
    </citation>
    <scope>NUCLEOTIDE SEQUENCE [LARGE SCALE GENOMIC DNA]</scope>
    <source>
        <strain evidence="2 3">TWA-58</strain>
    </source>
</reference>
<name>A0A4Q1C8K4_9BACT</name>
<dbReference type="OrthoDB" id="9817580at2"/>
<keyword evidence="3" id="KW-1185">Reference proteome</keyword>
<feature type="transmembrane region" description="Helical" evidence="1">
    <location>
        <begin position="167"/>
        <end position="193"/>
    </location>
</feature>
<dbReference type="Proteomes" id="UP000290218">
    <property type="component" value="Unassembled WGS sequence"/>
</dbReference>
<feature type="transmembrane region" description="Helical" evidence="1">
    <location>
        <begin position="83"/>
        <end position="105"/>
    </location>
</feature>
<sequence>MTDPRHRLPPVFWCLLAVVTLVALLPWWRNHGYLRDLYDYGLVITANGLMERGERPYVDFTTSIQAGFLGLNWLVEKIGGGTYAALARGGAGLILASGLLLPLMLVRRWSGWAAAAVGGVVTMGAAAQHTILWHNTLGVFTLALVAWATAVAPVLRKADWPWHLLALAGLVLGGVNKLNFHLVALAVALAWALRAGLTGRAGAGRVAVTVLGLVVAGVVLPLTVELAWTGASFELWRSNVIGLAAGSRFALLERIASREFLFAPLHDYYGKLVLPQVGLAGLVLTLATFAGCWRGATSSRPGIDRVLLGLAVLGAAAAGAALLATNFEIAWVGVAAWLALLVSVWLGFQPEPPGRVFTVGFVLPAVVLGAAAWWSAWAGQRSQFGYSAEPRSAYRPAAETETACAALRGLRVPPDVFLSLQAVGRELAGYEEGNARPVFYGPGLELLERFYPSAREKGQPLWAHWDTTYNEASVGRLREGFLYSETRRAAFTTIAFAHWPEALRTVLDEHFVRDQVGPVVARWRRQEDVPDRQVDSFATLGKLGGNVDGRVLHFDRRPLRATPTGSGTHLLGTVGEAGQVLLRVPIFRLRGVAMVRRMPGRESGLLQAHFKVIVHGAVPEDVRWSQAIELPAGQDEVKVPFEVDGSGKQLLLWVMQPGGQQRALLAGYRDLEITHAGEVPGAPHLRPYQSPEAAPEPALGASLFGDIAWRPAELVVRNGRPAGDGLELLPGGEVWLHTAGMVGEFHGRVTCAESEGRPSVARVVWYKGGRLQILQQEQLSRERPFEFRAWTAEPGGWIGVLVDVGEGLAPARVRVTRSSLQP</sequence>
<keyword evidence="1" id="KW-0812">Transmembrane</keyword>
<evidence type="ECO:0008006" key="4">
    <source>
        <dbReference type="Google" id="ProtNLM"/>
    </source>
</evidence>
<dbReference type="AlphaFoldDB" id="A0A4Q1C8K4"/>
<keyword evidence="1" id="KW-1133">Transmembrane helix</keyword>
<protein>
    <recommendedName>
        <fullName evidence="4">Glycosyltransferase RgtA/B/C/D-like domain-containing protein</fullName>
    </recommendedName>
</protein>
<evidence type="ECO:0000256" key="1">
    <source>
        <dbReference type="SAM" id="Phobius"/>
    </source>
</evidence>
<keyword evidence="1" id="KW-0472">Membrane</keyword>
<gene>
    <name evidence="2" type="ORF">ESB00_05130</name>
</gene>
<feature type="transmembrane region" description="Helical" evidence="1">
    <location>
        <begin position="305"/>
        <end position="323"/>
    </location>
</feature>
<feature type="transmembrane region" description="Helical" evidence="1">
    <location>
        <begin position="205"/>
        <end position="228"/>
    </location>
</feature>
<feature type="transmembrane region" description="Helical" evidence="1">
    <location>
        <begin position="329"/>
        <end position="348"/>
    </location>
</feature>
<organism evidence="2 3">
    <name type="scientific">Oleiharenicola lentus</name>
    <dbReference type="NCBI Taxonomy" id="2508720"/>
    <lineage>
        <taxon>Bacteria</taxon>
        <taxon>Pseudomonadati</taxon>
        <taxon>Verrucomicrobiota</taxon>
        <taxon>Opitutia</taxon>
        <taxon>Opitutales</taxon>
        <taxon>Opitutaceae</taxon>
        <taxon>Oleiharenicola</taxon>
    </lineage>
</organism>
<evidence type="ECO:0000313" key="3">
    <source>
        <dbReference type="Proteomes" id="UP000290218"/>
    </source>
</evidence>
<comment type="caution">
    <text evidence="2">The sequence shown here is derived from an EMBL/GenBank/DDBJ whole genome shotgun (WGS) entry which is preliminary data.</text>
</comment>
<evidence type="ECO:0000313" key="2">
    <source>
        <dbReference type="EMBL" id="RXK55283.1"/>
    </source>
</evidence>
<feature type="transmembrane region" description="Helical" evidence="1">
    <location>
        <begin position="137"/>
        <end position="155"/>
    </location>
</feature>
<feature type="transmembrane region" description="Helical" evidence="1">
    <location>
        <begin position="355"/>
        <end position="377"/>
    </location>
</feature>
<dbReference type="RefSeq" id="WP_129046647.1">
    <property type="nucleotide sequence ID" value="NZ_SDHX01000001.1"/>
</dbReference>
<feature type="transmembrane region" description="Helical" evidence="1">
    <location>
        <begin position="272"/>
        <end position="293"/>
    </location>
</feature>
<feature type="transmembrane region" description="Helical" evidence="1">
    <location>
        <begin position="12"/>
        <end position="28"/>
    </location>
</feature>
<accession>A0A4Q1C8K4</accession>
<proteinExistence type="predicted"/>
<dbReference type="EMBL" id="SDHX01000001">
    <property type="protein sequence ID" value="RXK55283.1"/>
    <property type="molecule type" value="Genomic_DNA"/>
</dbReference>